<dbReference type="Proteomes" id="UP000505306">
    <property type="component" value="Chromosome"/>
</dbReference>
<dbReference type="EMBL" id="CP049057">
    <property type="protein sequence ID" value="QIE59384.1"/>
    <property type="molecule type" value="Genomic_DNA"/>
</dbReference>
<evidence type="ECO:0000256" key="4">
    <source>
        <dbReference type="ARBA" id="ARBA00032089"/>
    </source>
</evidence>
<dbReference type="NCBIfam" id="NF010532">
    <property type="entry name" value="PRK13922.9-3"/>
    <property type="match status" value="1"/>
</dbReference>
<evidence type="ECO:0000259" key="5">
    <source>
        <dbReference type="Pfam" id="PF04085"/>
    </source>
</evidence>
<evidence type="ECO:0000256" key="1">
    <source>
        <dbReference type="ARBA" id="ARBA00009369"/>
    </source>
</evidence>
<gene>
    <name evidence="6" type="primary">mreC</name>
    <name evidence="6" type="ORF">G5B37_07340</name>
</gene>
<dbReference type="Pfam" id="PF04085">
    <property type="entry name" value="MreC"/>
    <property type="match status" value="1"/>
</dbReference>
<feature type="domain" description="Rod shape-determining protein MreC beta-barrel core" evidence="5">
    <location>
        <begin position="109"/>
        <end position="257"/>
    </location>
</feature>
<name>A0A6G6GLI6_9FLAO</name>
<dbReference type="Gene3D" id="2.40.10.350">
    <property type="entry name" value="Rod shape-determining protein MreC, domain 2"/>
    <property type="match status" value="1"/>
</dbReference>
<dbReference type="GO" id="GO:0005886">
    <property type="term" value="C:plasma membrane"/>
    <property type="evidence" value="ECO:0007669"/>
    <property type="project" value="TreeGrafter"/>
</dbReference>
<dbReference type="AlphaFoldDB" id="A0A6G6GLI6"/>
<evidence type="ECO:0000256" key="2">
    <source>
        <dbReference type="ARBA" id="ARBA00013855"/>
    </source>
</evidence>
<protein>
    <recommendedName>
        <fullName evidence="2">Cell shape-determining protein MreC</fullName>
    </recommendedName>
    <alternativeName>
        <fullName evidence="4">Cell shape protein MreC</fullName>
    </alternativeName>
</protein>
<sequence length="275" mass="31392">MQQIIFFFIRNKNFLLFLLLFAVSFALTVNSHSYHRNKYLTSANFFSGTIYNWKSNVIGYFSLKERNELLAEENQRLRTELSKISEGVFPMTIDSTVVPGKFRYYPAKVINNSYSKTKNYLTLRKRKTDTIEADMGVISSKGIIGITNKVSRKYASVQSILNTNSSINAKLKKSFHFGSLEWDTKNPNETKLIDIPRQAPVVVGDTIVTGGKSTIFPAGILIGTIKEFNLANNKDYYDVTVKLFNDMTNLHHVYIIENVEKEIILDIENIDNDAE</sequence>
<dbReference type="KEGG" id="mgel:G5B37_07340"/>
<keyword evidence="3" id="KW-0133">Cell shape</keyword>
<comment type="similarity">
    <text evidence="1">Belongs to the MreC family.</text>
</comment>
<proteinExistence type="inferred from homology"/>
<evidence type="ECO:0000313" key="6">
    <source>
        <dbReference type="EMBL" id="QIE59384.1"/>
    </source>
</evidence>
<dbReference type="GO" id="GO:0008360">
    <property type="term" value="P:regulation of cell shape"/>
    <property type="evidence" value="ECO:0007669"/>
    <property type="project" value="UniProtKB-KW"/>
</dbReference>
<evidence type="ECO:0000256" key="3">
    <source>
        <dbReference type="ARBA" id="ARBA00022960"/>
    </source>
</evidence>
<evidence type="ECO:0000313" key="7">
    <source>
        <dbReference type="Proteomes" id="UP000505306"/>
    </source>
</evidence>
<reference evidence="6 7" key="1">
    <citation type="submission" date="2020-02" db="EMBL/GenBank/DDBJ databases">
        <title>Complete genome sequence of Flavobacteriaceae bacterium.</title>
        <authorList>
            <person name="Kim S.-J."/>
            <person name="Kim Y.-S."/>
            <person name="Kim K.-H."/>
        </authorList>
    </citation>
    <scope>NUCLEOTIDE SEQUENCE [LARGE SCALE GENOMIC DNA]</scope>
    <source>
        <strain evidence="6 7">RR4-40</strain>
    </source>
</reference>
<dbReference type="InterPro" id="IPR007221">
    <property type="entry name" value="MreC"/>
</dbReference>
<dbReference type="InterPro" id="IPR042175">
    <property type="entry name" value="Cell/Rod_MreC_2"/>
</dbReference>
<organism evidence="6 7">
    <name type="scientific">Rasiella rasia</name>
    <dbReference type="NCBI Taxonomy" id="2744027"/>
    <lineage>
        <taxon>Bacteria</taxon>
        <taxon>Pseudomonadati</taxon>
        <taxon>Bacteroidota</taxon>
        <taxon>Flavobacteriia</taxon>
        <taxon>Flavobacteriales</taxon>
        <taxon>Flavobacteriaceae</taxon>
        <taxon>Rasiella</taxon>
    </lineage>
</organism>
<accession>A0A6G6GLI6</accession>
<dbReference type="PANTHER" id="PTHR34138:SF1">
    <property type="entry name" value="CELL SHAPE-DETERMINING PROTEIN MREC"/>
    <property type="match status" value="1"/>
</dbReference>
<dbReference type="InterPro" id="IPR042177">
    <property type="entry name" value="Cell/Rod_1"/>
</dbReference>
<keyword evidence="7" id="KW-1185">Reference proteome</keyword>
<dbReference type="PANTHER" id="PTHR34138">
    <property type="entry name" value="CELL SHAPE-DETERMINING PROTEIN MREC"/>
    <property type="match status" value="1"/>
</dbReference>
<dbReference type="Gene3D" id="2.40.10.340">
    <property type="entry name" value="Rod shape-determining protein MreC, domain 1"/>
    <property type="match status" value="1"/>
</dbReference>
<dbReference type="InterPro" id="IPR055342">
    <property type="entry name" value="MreC_beta-barrel_core"/>
</dbReference>
<dbReference type="RefSeq" id="WP_164679399.1">
    <property type="nucleotide sequence ID" value="NZ_CP049057.1"/>
</dbReference>